<feature type="active site" description="Nucleophile" evidence="8">
    <location>
        <position position="133"/>
    </location>
</feature>
<dbReference type="Proteomes" id="UP000036947">
    <property type="component" value="Unassembled WGS sequence"/>
</dbReference>
<dbReference type="STRING" id="1163406.A0A0L0NDS8"/>
<feature type="domain" description="RING-type" evidence="9">
    <location>
        <begin position="40"/>
        <end position="83"/>
    </location>
</feature>
<evidence type="ECO:0000259" key="10">
    <source>
        <dbReference type="PROSITE" id="PS51635"/>
    </source>
</evidence>
<organism evidence="11 12">
    <name type="scientific">Tolypocladium ophioglossoides (strain CBS 100239)</name>
    <name type="common">Snaketongue truffleclub</name>
    <name type="synonym">Elaphocordyceps ophioglossoides</name>
    <dbReference type="NCBI Taxonomy" id="1163406"/>
    <lineage>
        <taxon>Eukaryota</taxon>
        <taxon>Fungi</taxon>
        <taxon>Dikarya</taxon>
        <taxon>Ascomycota</taxon>
        <taxon>Pezizomycotina</taxon>
        <taxon>Sordariomycetes</taxon>
        <taxon>Hypocreomycetidae</taxon>
        <taxon>Hypocreales</taxon>
        <taxon>Ophiocordycipitaceae</taxon>
        <taxon>Tolypocladium</taxon>
    </lineage>
</organism>
<sequence length="411" mass="46179">MCNTGVSSYIDLVSSLHLRELRKFYVNVGPARIFKSHEMCLSCLRELPEHTIVCGHVLCNACVLSFGEKTGPTMVTMSQCPLHLDKEWVDKWRINIKPRHAGVRVMCLDGHLQKQLGKDLPLTKFFDLIVGTSAGGIIALGLGVESWSVDECMSSFRELCSEALRPREFRGVFGLRQLATYNHGSINRTKLFEGLLQSKFGPENLLFGGTPGGEIATKVAITSTTSVGHRAVIFTNYNRPDETEYKLPYKLQRAPGPETELKLWDVARETSAAPPYFKPFKKKETKESFEDGGLHHNCPVWVAHHESKLIWDDGGSGSPDVLLSIGTGESKHQVPQRTKGRGSSENNLLRRLFRTAKDRIDEALSCPRIWQEFSRENVQAQSRTSFDHRQRYIRINPELEQAVPGLDDVTS</sequence>
<dbReference type="InterPro" id="IPR017907">
    <property type="entry name" value="Znf_RING_CS"/>
</dbReference>
<dbReference type="Gene3D" id="3.40.1090.10">
    <property type="entry name" value="Cytosolic phospholipase A2 catalytic domain"/>
    <property type="match status" value="1"/>
</dbReference>
<dbReference type="GO" id="GO:0047499">
    <property type="term" value="F:calcium-independent phospholipase A2 activity"/>
    <property type="evidence" value="ECO:0007669"/>
    <property type="project" value="TreeGrafter"/>
</dbReference>
<proteinExistence type="predicted"/>
<keyword evidence="5 8" id="KW-0442">Lipid degradation</keyword>
<dbReference type="PANTHER" id="PTHR24185:SF1">
    <property type="entry name" value="CALCIUM-INDEPENDENT PHOSPHOLIPASE A2-GAMMA"/>
    <property type="match status" value="1"/>
</dbReference>
<dbReference type="AlphaFoldDB" id="A0A0L0NDS8"/>
<dbReference type="GO" id="GO:0046486">
    <property type="term" value="P:glycerolipid metabolic process"/>
    <property type="evidence" value="ECO:0007669"/>
    <property type="project" value="UniProtKB-ARBA"/>
</dbReference>
<dbReference type="OrthoDB" id="194358at2759"/>
<evidence type="ECO:0000259" key="9">
    <source>
        <dbReference type="PROSITE" id="PS50089"/>
    </source>
</evidence>
<feature type="domain" description="PNPLA" evidence="10">
    <location>
        <begin position="96"/>
        <end position="304"/>
    </location>
</feature>
<reference evidence="11 12" key="1">
    <citation type="journal article" date="2015" name="BMC Genomics">
        <title>The genome of the truffle-parasite Tolypocladium ophioglossoides and the evolution of antifungal peptaibiotics.</title>
        <authorList>
            <person name="Quandt C.A."/>
            <person name="Bushley K.E."/>
            <person name="Spatafora J.W."/>
        </authorList>
    </citation>
    <scope>NUCLEOTIDE SEQUENCE [LARGE SCALE GENOMIC DNA]</scope>
    <source>
        <strain evidence="11 12">CBS 100239</strain>
    </source>
</reference>
<evidence type="ECO:0000256" key="8">
    <source>
        <dbReference type="PROSITE-ProRule" id="PRU01161"/>
    </source>
</evidence>
<feature type="active site" description="Proton acceptor" evidence="8">
    <location>
        <position position="291"/>
    </location>
</feature>
<evidence type="ECO:0000256" key="6">
    <source>
        <dbReference type="ARBA" id="ARBA00023098"/>
    </source>
</evidence>
<comment type="caution">
    <text evidence="11">The sequence shown here is derived from an EMBL/GenBank/DDBJ whole genome shotgun (WGS) entry which is preliminary data.</text>
</comment>
<keyword evidence="12" id="KW-1185">Reference proteome</keyword>
<evidence type="ECO:0000313" key="12">
    <source>
        <dbReference type="Proteomes" id="UP000036947"/>
    </source>
</evidence>
<accession>A0A0L0NDS8</accession>
<gene>
    <name evidence="11" type="ORF">TOPH_03145</name>
</gene>
<dbReference type="PROSITE" id="PS00518">
    <property type="entry name" value="ZF_RING_1"/>
    <property type="match status" value="1"/>
</dbReference>
<dbReference type="PANTHER" id="PTHR24185">
    <property type="entry name" value="CALCIUM-INDEPENDENT PHOSPHOLIPASE A2-GAMMA"/>
    <property type="match status" value="1"/>
</dbReference>
<comment type="caution">
    <text evidence="8">Lacks conserved residue(s) required for the propagation of feature annotation.</text>
</comment>
<dbReference type="EMBL" id="LFRF01000006">
    <property type="protein sequence ID" value="KND92169.1"/>
    <property type="molecule type" value="Genomic_DNA"/>
</dbReference>
<evidence type="ECO:0000256" key="2">
    <source>
        <dbReference type="ARBA" id="ARBA00022771"/>
    </source>
</evidence>
<evidence type="ECO:0000256" key="5">
    <source>
        <dbReference type="ARBA" id="ARBA00022963"/>
    </source>
</evidence>
<keyword evidence="2 7" id="KW-0863">Zinc-finger</keyword>
<evidence type="ECO:0000256" key="3">
    <source>
        <dbReference type="ARBA" id="ARBA00022801"/>
    </source>
</evidence>
<dbReference type="CDD" id="cd07199">
    <property type="entry name" value="Pat17_PNPLA8_PNPLA9_like"/>
    <property type="match status" value="1"/>
</dbReference>
<evidence type="ECO:0000313" key="11">
    <source>
        <dbReference type="EMBL" id="KND92169.1"/>
    </source>
</evidence>
<dbReference type="InterPro" id="IPR001841">
    <property type="entry name" value="Znf_RING"/>
</dbReference>
<dbReference type="PROSITE" id="PS51635">
    <property type="entry name" value="PNPLA"/>
    <property type="match status" value="1"/>
</dbReference>
<dbReference type="InterPro" id="IPR016035">
    <property type="entry name" value="Acyl_Trfase/lysoPLipase"/>
</dbReference>
<dbReference type="SUPFAM" id="SSF52151">
    <property type="entry name" value="FabD/lysophospholipase-like"/>
    <property type="match status" value="1"/>
</dbReference>
<name>A0A0L0NDS8_TOLOC</name>
<dbReference type="GO" id="GO:0008270">
    <property type="term" value="F:zinc ion binding"/>
    <property type="evidence" value="ECO:0007669"/>
    <property type="project" value="UniProtKB-KW"/>
</dbReference>
<keyword evidence="1" id="KW-0479">Metal-binding</keyword>
<evidence type="ECO:0000256" key="1">
    <source>
        <dbReference type="ARBA" id="ARBA00022723"/>
    </source>
</evidence>
<keyword evidence="3 8" id="KW-0378">Hydrolase</keyword>
<feature type="short sequence motif" description="DGA/G" evidence="8">
    <location>
        <begin position="291"/>
        <end position="293"/>
    </location>
</feature>
<dbReference type="PROSITE" id="PS50089">
    <property type="entry name" value="ZF_RING_2"/>
    <property type="match status" value="1"/>
</dbReference>
<dbReference type="GO" id="GO:0016042">
    <property type="term" value="P:lipid catabolic process"/>
    <property type="evidence" value="ECO:0007669"/>
    <property type="project" value="UniProtKB-UniRule"/>
</dbReference>
<keyword evidence="4" id="KW-0862">Zinc</keyword>
<dbReference type="GO" id="GO:0016020">
    <property type="term" value="C:membrane"/>
    <property type="evidence" value="ECO:0007669"/>
    <property type="project" value="TreeGrafter"/>
</dbReference>
<keyword evidence="6 8" id="KW-0443">Lipid metabolism</keyword>
<evidence type="ECO:0000256" key="4">
    <source>
        <dbReference type="ARBA" id="ARBA00022833"/>
    </source>
</evidence>
<dbReference type="Pfam" id="PF01734">
    <property type="entry name" value="Patatin"/>
    <property type="match status" value="1"/>
</dbReference>
<dbReference type="GO" id="GO:0019369">
    <property type="term" value="P:arachidonate metabolic process"/>
    <property type="evidence" value="ECO:0007669"/>
    <property type="project" value="TreeGrafter"/>
</dbReference>
<feature type="short sequence motif" description="GXSXG" evidence="8">
    <location>
        <begin position="131"/>
        <end position="135"/>
    </location>
</feature>
<evidence type="ECO:0000256" key="7">
    <source>
        <dbReference type="PROSITE-ProRule" id="PRU00175"/>
    </source>
</evidence>
<dbReference type="InterPro" id="IPR002641">
    <property type="entry name" value="PNPLA_dom"/>
</dbReference>
<protein>
    <submittedName>
        <fullName evidence="11">Phospholipase A I</fullName>
    </submittedName>
</protein>